<gene>
    <name evidence="1" type="primary">NIA1</name>
    <name evidence="1" type="ORF">EV182_004073</name>
</gene>
<proteinExistence type="predicted"/>
<protein>
    <submittedName>
        <fullName evidence="1">Nitrate reductase [NADH] 1</fullName>
    </submittedName>
</protein>
<organism evidence="1 2">
    <name type="scientific">Spiromyces aspiralis</name>
    <dbReference type="NCBI Taxonomy" id="68401"/>
    <lineage>
        <taxon>Eukaryota</taxon>
        <taxon>Fungi</taxon>
        <taxon>Fungi incertae sedis</taxon>
        <taxon>Zoopagomycota</taxon>
        <taxon>Kickxellomycotina</taxon>
        <taxon>Kickxellomycetes</taxon>
        <taxon>Kickxellales</taxon>
        <taxon>Kickxellaceae</taxon>
        <taxon>Spiromyces</taxon>
    </lineage>
</organism>
<reference evidence="1" key="1">
    <citation type="submission" date="2022-06" db="EMBL/GenBank/DDBJ databases">
        <title>Phylogenomic reconstructions and comparative analyses of Kickxellomycotina fungi.</title>
        <authorList>
            <person name="Reynolds N.K."/>
            <person name="Stajich J.E."/>
            <person name="Barry K."/>
            <person name="Grigoriev I.V."/>
            <person name="Crous P."/>
            <person name="Smith M.E."/>
        </authorList>
    </citation>
    <scope>NUCLEOTIDE SEQUENCE</scope>
    <source>
        <strain evidence="1">RSA 2271</strain>
    </source>
</reference>
<keyword evidence="2" id="KW-1185">Reference proteome</keyword>
<accession>A0ACC1HVN0</accession>
<dbReference type="EMBL" id="JAMZIH010001178">
    <property type="protein sequence ID" value="KAJ1678424.1"/>
    <property type="molecule type" value="Genomic_DNA"/>
</dbReference>
<comment type="caution">
    <text evidence="1">The sequence shown here is derived from an EMBL/GenBank/DDBJ whole genome shotgun (WGS) entry which is preliminary data.</text>
</comment>
<evidence type="ECO:0000313" key="2">
    <source>
        <dbReference type="Proteomes" id="UP001145114"/>
    </source>
</evidence>
<evidence type="ECO:0000313" key="1">
    <source>
        <dbReference type="EMBL" id="KAJ1678424.1"/>
    </source>
</evidence>
<feature type="non-terminal residue" evidence="1">
    <location>
        <position position="1"/>
    </location>
</feature>
<name>A0ACC1HVN0_9FUNG</name>
<sequence length="96" mass="10707">LAELFGIPGNSSLDGKKGGDRAIQKGQKHWAWTLWTFKFKVSAIRVASLGELEIACRAWDCSGNCQPSEASWNYRGVMNNSYFRTKIKIIAPTSQL</sequence>
<dbReference type="Proteomes" id="UP001145114">
    <property type="component" value="Unassembled WGS sequence"/>
</dbReference>